<dbReference type="PaxDb" id="55529-EKX31924"/>
<name>L1I7Q3_GUITC</name>
<dbReference type="EMBL" id="JH993225">
    <property type="protein sequence ID" value="EKX31924.1"/>
    <property type="molecule type" value="Genomic_DNA"/>
</dbReference>
<sequence>MPLLPVLLTPVQDPQQPSSSSQQPVICNLPLLADAAFLLSAPNLAVFQFLQNQQPSIDPVQLLLQASAELPSTSEEVRDDALDSPRLEYLFASNQQDQQEQRNQEREADNNPTAKDERARNGQVNWHAICEQIITTWFETIVKVQDSRFKQQLDSQMMYCCKMRLKCTKRSVLAFLHLCAVNELIFLEFEDDPDKGFCGISGFQVAPNRSNEFYNRFVTLRRGSFQGFDPRNDTHHNEKMKISHVEEHSIRNIFRNVCLVPKDPAHWVEAFEGQIPFTFNKPKKQAFPRGLRAMRAGRSRSGHVSPNLSWG</sequence>
<evidence type="ECO:0000313" key="2">
    <source>
        <dbReference type="EMBL" id="EKX31924.1"/>
    </source>
</evidence>
<evidence type="ECO:0000256" key="1">
    <source>
        <dbReference type="SAM" id="MobiDB-lite"/>
    </source>
</evidence>
<reference evidence="2 4" key="1">
    <citation type="journal article" date="2012" name="Nature">
        <title>Algal genomes reveal evolutionary mosaicism and the fate of nucleomorphs.</title>
        <authorList>
            <consortium name="DOE Joint Genome Institute"/>
            <person name="Curtis B.A."/>
            <person name="Tanifuji G."/>
            <person name="Burki F."/>
            <person name="Gruber A."/>
            <person name="Irimia M."/>
            <person name="Maruyama S."/>
            <person name="Arias M.C."/>
            <person name="Ball S.G."/>
            <person name="Gile G.H."/>
            <person name="Hirakawa Y."/>
            <person name="Hopkins J.F."/>
            <person name="Kuo A."/>
            <person name="Rensing S.A."/>
            <person name="Schmutz J."/>
            <person name="Symeonidi A."/>
            <person name="Elias M."/>
            <person name="Eveleigh R.J."/>
            <person name="Herman E.K."/>
            <person name="Klute M.J."/>
            <person name="Nakayama T."/>
            <person name="Obornik M."/>
            <person name="Reyes-Prieto A."/>
            <person name="Armbrust E.V."/>
            <person name="Aves S.J."/>
            <person name="Beiko R.G."/>
            <person name="Coutinho P."/>
            <person name="Dacks J.B."/>
            <person name="Durnford D.G."/>
            <person name="Fast N.M."/>
            <person name="Green B.R."/>
            <person name="Grisdale C.J."/>
            <person name="Hempel F."/>
            <person name="Henrissat B."/>
            <person name="Hoppner M.P."/>
            <person name="Ishida K."/>
            <person name="Kim E."/>
            <person name="Koreny L."/>
            <person name="Kroth P.G."/>
            <person name="Liu Y."/>
            <person name="Malik S.B."/>
            <person name="Maier U.G."/>
            <person name="McRose D."/>
            <person name="Mock T."/>
            <person name="Neilson J.A."/>
            <person name="Onodera N.T."/>
            <person name="Poole A.M."/>
            <person name="Pritham E.J."/>
            <person name="Richards T.A."/>
            <person name="Rocap G."/>
            <person name="Roy S.W."/>
            <person name="Sarai C."/>
            <person name="Schaack S."/>
            <person name="Shirato S."/>
            <person name="Slamovits C.H."/>
            <person name="Spencer D.F."/>
            <person name="Suzuki S."/>
            <person name="Worden A.Z."/>
            <person name="Zauner S."/>
            <person name="Barry K."/>
            <person name="Bell C."/>
            <person name="Bharti A.K."/>
            <person name="Crow J.A."/>
            <person name="Grimwood J."/>
            <person name="Kramer R."/>
            <person name="Lindquist E."/>
            <person name="Lucas S."/>
            <person name="Salamov A."/>
            <person name="McFadden G.I."/>
            <person name="Lane C.E."/>
            <person name="Keeling P.J."/>
            <person name="Gray M.W."/>
            <person name="Grigoriev I.V."/>
            <person name="Archibald J.M."/>
        </authorList>
    </citation>
    <scope>NUCLEOTIDE SEQUENCE</scope>
    <source>
        <strain evidence="2 4">CCMP2712</strain>
    </source>
</reference>
<gene>
    <name evidence="2" type="ORF">GUITHDRAFT_148981</name>
</gene>
<evidence type="ECO:0000313" key="3">
    <source>
        <dbReference type="EnsemblProtists" id="EKX31924"/>
    </source>
</evidence>
<accession>L1I7Q3</accession>
<evidence type="ECO:0000313" key="4">
    <source>
        <dbReference type="Proteomes" id="UP000011087"/>
    </source>
</evidence>
<reference evidence="3" key="3">
    <citation type="submission" date="2016-03" db="UniProtKB">
        <authorList>
            <consortium name="EnsemblProtists"/>
        </authorList>
    </citation>
    <scope>IDENTIFICATION</scope>
</reference>
<dbReference type="EnsemblProtists" id="EKX31924">
    <property type="protein sequence ID" value="EKX31924"/>
    <property type="gene ID" value="GUITHDRAFT_148981"/>
</dbReference>
<dbReference type="KEGG" id="gtt:GUITHDRAFT_148981"/>
<dbReference type="GeneID" id="17288648"/>
<keyword evidence="4" id="KW-1185">Reference proteome</keyword>
<protein>
    <submittedName>
        <fullName evidence="2 3">Uncharacterized protein</fullName>
    </submittedName>
</protein>
<feature type="compositionally biased region" description="Basic and acidic residues" evidence="1">
    <location>
        <begin position="99"/>
        <end position="120"/>
    </location>
</feature>
<dbReference type="HOGENOM" id="CLU_895580_0_0_1"/>
<feature type="region of interest" description="Disordered" evidence="1">
    <location>
        <begin position="93"/>
        <end position="120"/>
    </location>
</feature>
<dbReference type="RefSeq" id="XP_005818904.1">
    <property type="nucleotide sequence ID" value="XM_005818847.1"/>
</dbReference>
<organism evidence="2">
    <name type="scientific">Guillardia theta (strain CCMP2712)</name>
    <name type="common">Cryptophyte</name>
    <dbReference type="NCBI Taxonomy" id="905079"/>
    <lineage>
        <taxon>Eukaryota</taxon>
        <taxon>Cryptophyceae</taxon>
        <taxon>Pyrenomonadales</taxon>
        <taxon>Geminigeraceae</taxon>
        <taxon>Guillardia</taxon>
    </lineage>
</organism>
<dbReference type="AlphaFoldDB" id="L1I7Q3"/>
<dbReference type="Proteomes" id="UP000011087">
    <property type="component" value="Unassembled WGS sequence"/>
</dbReference>
<proteinExistence type="predicted"/>
<reference evidence="4" key="2">
    <citation type="submission" date="2012-11" db="EMBL/GenBank/DDBJ databases">
        <authorList>
            <person name="Kuo A."/>
            <person name="Curtis B.A."/>
            <person name="Tanifuji G."/>
            <person name="Burki F."/>
            <person name="Gruber A."/>
            <person name="Irimia M."/>
            <person name="Maruyama S."/>
            <person name="Arias M.C."/>
            <person name="Ball S.G."/>
            <person name="Gile G.H."/>
            <person name="Hirakawa Y."/>
            <person name="Hopkins J.F."/>
            <person name="Rensing S.A."/>
            <person name="Schmutz J."/>
            <person name="Symeonidi A."/>
            <person name="Elias M."/>
            <person name="Eveleigh R.J."/>
            <person name="Herman E.K."/>
            <person name="Klute M.J."/>
            <person name="Nakayama T."/>
            <person name="Obornik M."/>
            <person name="Reyes-Prieto A."/>
            <person name="Armbrust E.V."/>
            <person name="Aves S.J."/>
            <person name="Beiko R.G."/>
            <person name="Coutinho P."/>
            <person name="Dacks J.B."/>
            <person name="Durnford D.G."/>
            <person name="Fast N.M."/>
            <person name="Green B.R."/>
            <person name="Grisdale C."/>
            <person name="Hempe F."/>
            <person name="Henrissat B."/>
            <person name="Hoppner M.P."/>
            <person name="Ishida K.-I."/>
            <person name="Kim E."/>
            <person name="Koreny L."/>
            <person name="Kroth P.G."/>
            <person name="Liu Y."/>
            <person name="Malik S.-B."/>
            <person name="Maier U.G."/>
            <person name="McRose D."/>
            <person name="Mock T."/>
            <person name="Neilson J.A."/>
            <person name="Onodera N.T."/>
            <person name="Poole A.M."/>
            <person name="Pritham E.J."/>
            <person name="Richards T.A."/>
            <person name="Rocap G."/>
            <person name="Roy S.W."/>
            <person name="Sarai C."/>
            <person name="Schaack S."/>
            <person name="Shirato S."/>
            <person name="Slamovits C.H."/>
            <person name="Spencer D.F."/>
            <person name="Suzuki S."/>
            <person name="Worden A.Z."/>
            <person name="Zauner S."/>
            <person name="Barry K."/>
            <person name="Bell C."/>
            <person name="Bharti A.K."/>
            <person name="Crow J.A."/>
            <person name="Grimwood J."/>
            <person name="Kramer R."/>
            <person name="Lindquist E."/>
            <person name="Lucas S."/>
            <person name="Salamov A."/>
            <person name="McFadden G.I."/>
            <person name="Lane C.E."/>
            <person name="Keeling P.J."/>
            <person name="Gray M.W."/>
            <person name="Grigoriev I.V."/>
            <person name="Archibald J.M."/>
        </authorList>
    </citation>
    <scope>NUCLEOTIDE SEQUENCE</scope>
    <source>
        <strain evidence="4">CCMP2712</strain>
    </source>
</reference>